<dbReference type="NCBIfam" id="TIGR02532">
    <property type="entry name" value="IV_pilin_GFxxxE"/>
    <property type="match status" value="1"/>
</dbReference>
<evidence type="ECO:0000313" key="3">
    <source>
        <dbReference type="Proteomes" id="UP001139559"/>
    </source>
</evidence>
<keyword evidence="3" id="KW-1185">Reference proteome</keyword>
<dbReference type="Gene3D" id="3.30.700.10">
    <property type="entry name" value="Glycoprotein, Type 4 Pilin"/>
    <property type="match status" value="1"/>
</dbReference>
<dbReference type="AlphaFoldDB" id="A0A9X2BMW8"/>
<name>A0A9X2BMW8_9VIBR</name>
<keyword evidence="1" id="KW-0472">Membrane</keyword>
<dbReference type="SUPFAM" id="SSF54523">
    <property type="entry name" value="Pili subunits"/>
    <property type="match status" value="1"/>
</dbReference>
<dbReference type="Pfam" id="PF07963">
    <property type="entry name" value="N_methyl"/>
    <property type="match status" value="1"/>
</dbReference>
<protein>
    <submittedName>
        <fullName evidence="2">Prepilin-type N-terminal cleavage/methylation domain-containing protein</fullName>
    </submittedName>
</protein>
<accession>A0A9X2BMW8</accession>
<dbReference type="InterPro" id="IPR031982">
    <property type="entry name" value="PilE-like"/>
</dbReference>
<keyword evidence="1" id="KW-1133">Transmembrane helix</keyword>
<dbReference type="EMBL" id="JAJHVV010000014">
    <property type="protein sequence ID" value="MCK6265358.1"/>
    <property type="molecule type" value="Genomic_DNA"/>
</dbReference>
<evidence type="ECO:0000256" key="1">
    <source>
        <dbReference type="SAM" id="Phobius"/>
    </source>
</evidence>
<reference evidence="2" key="1">
    <citation type="submission" date="2021-11" db="EMBL/GenBank/DDBJ databases">
        <title>Vibrio ZSDE26 sp. nov. and Vibrio ZSDZ34 sp. nov., isolated from coastal seawater in Qingdao.</title>
        <authorList>
            <person name="Zhang P."/>
        </authorList>
    </citation>
    <scope>NUCLEOTIDE SEQUENCE</scope>
    <source>
        <strain evidence="2">ZSDE26</strain>
    </source>
</reference>
<evidence type="ECO:0000313" key="2">
    <source>
        <dbReference type="EMBL" id="MCK6265358.1"/>
    </source>
</evidence>
<organism evidence="2 3">
    <name type="scientific">Vibrio amylolyticus</name>
    <dbReference type="NCBI Taxonomy" id="2847292"/>
    <lineage>
        <taxon>Bacteria</taxon>
        <taxon>Pseudomonadati</taxon>
        <taxon>Pseudomonadota</taxon>
        <taxon>Gammaproteobacteria</taxon>
        <taxon>Vibrionales</taxon>
        <taxon>Vibrionaceae</taxon>
        <taxon>Vibrio</taxon>
    </lineage>
</organism>
<comment type="caution">
    <text evidence="2">The sequence shown here is derived from an EMBL/GenBank/DDBJ whole genome shotgun (WGS) entry which is preliminary data.</text>
</comment>
<proteinExistence type="predicted"/>
<dbReference type="GO" id="GO:0043683">
    <property type="term" value="P:type IV pilus assembly"/>
    <property type="evidence" value="ECO:0007669"/>
    <property type="project" value="InterPro"/>
</dbReference>
<dbReference type="InterPro" id="IPR012902">
    <property type="entry name" value="N_methyl_site"/>
</dbReference>
<dbReference type="InterPro" id="IPR045584">
    <property type="entry name" value="Pilin-like"/>
</dbReference>
<feature type="transmembrane region" description="Helical" evidence="1">
    <location>
        <begin position="14"/>
        <end position="37"/>
    </location>
</feature>
<dbReference type="Pfam" id="PF16732">
    <property type="entry name" value="ComP_DUS"/>
    <property type="match status" value="1"/>
</dbReference>
<sequence>MIQLINCNLYKKRALGMTLIELLLTISIVTILATIAYPRYTDHILKAHRTTAKADMLRMQLLLEESYQGSYDWSNLISGGSCTICDSDTDRYQFSVASSATTPYTIVATAQTTKGQHNDDCLDNDQVMKLDSKGQRIPVDCW</sequence>
<dbReference type="Proteomes" id="UP001139559">
    <property type="component" value="Unassembled WGS sequence"/>
</dbReference>
<dbReference type="RefSeq" id="WP_248010428.1">
    <property type="nucleotide sequence ID" value="NZ_JAJHVV010000014.1"/>
</dbReference>
<keyword evidence="1" id="KW-0812">Transmembrane</keyword>
<gene>
    <name evidence="2" type="ORF">KP803_18995</name>
</gene>